<name>A0A5N6J0E5_9EURO</name>
<keyword evidence="2" id="KW-1185">Reference proteome</keyword>
<proteinExistence type="predicted"/>
<reference evidence="1 2" key="1">
    <citation type="submission" date="2019-04" db="EMBL/GenBank/DDBJ databases">
        <title>Fungal friends and foes A comparative genomics study of 23 Aspergillus species from section Flavi.</title>
        <authorList>
            <consortium name="DOE Joint Genome Institute"/>
            <person name="Kjaerbolling I."/>
            <person name="Vesth T.C."/>
            <person name="Frisvad J.C."/>
            <person name="Nybo J.L."/>
            <person name="Theobald S."/>
            <person name="Kildgaard S."/>
            <person name="Petersen T.I."/>
            <person name="Kuo A."/>
            <person name="Sato A."/>
            <person name="Lyhne E.K."/>
            <person name="Kogle M.E."/>
            <person name="Wiebenga A."/>
            <person name="Kun R.S."/>
            <person name="Lubbers R.J."/>
            <person name="Makela M.R."/>
            <person name="Barry K."/>
            <person name="Chovatia M."/>
            <person name="Clum A."/>
            <person name="Daum C."/>
            <person name="Haridas S."/>
            <person name="He G."/>
            <person name="LaButti K."/>
            <person name="Lipzen A."/>
            <person name="Mondo S."/>
            <person name="Pangilinan J."/>
            <person name="Riley R."/>
            <person name="Salamov A."/>
            <person name="Simmons B.A."/>
            <person name="Magnuson J.K."/>
            <person name="Henrissat B."/>
            <person name="Mortensen U.H."/>
            <person name="Larsen T.O."/>
            <person name="De vries R.P."/>
            <person name="Grigoriev I.V."/>
            <person name="Machida M."/>
            <person name="Baker S.E."/>
            <person name="Andersen M.R."/>
        </authorList>
    </citation>
    <scope>NUCLEOTIDE SEQUENCE [LARGE SCALE GENOMIC DNA]</scope>
    <source>
        <strain evidence="1 2">CBS 117635</strain>
    </source>
</reference>
<sequence>MIAEVYRMICLMSTVGRCLFGCLRLEDQEPTSNPERKIYPSRFIPSCETQKVNSRSDFLCLLGAYYRPIYLESFKSAGYSRYSSDIADYAQLQAKKFETLKSTAPRHESPLDPWFIGRALQLESNTRHIGRIDLCTSSPKKGRLSSVLAKPHRRKGCFPTHGRTYRPSDELKSSMLSPERLVKDAISKSY</sequence>
<gene>
    <name evidence="1" type="ORF">BDV30DRAFT_145006</name>
</gene>
<evidence type="ECO:0000313" key="1">
    <source>
        <dbReference type="EMBL" id="KAB8271680.1"/>
    </source>
</evidence>
<accession>A0A5N6J0E5</accession>
<evidence type="ECO:0000313" key="2">
    <source>
        <dbReference type="Proteomes" id="UP000326289"/>
    </source>
</evidence>
<dbReference type="EMBL" id="ML732814">
    <property type="protein sequence ID" value="KAB8271680.1"/>
    <property type="molecule type" value="Genomic_DNA"/>
</dbReference>
<dbReference type="AlphaFoldDB" id="A0A5N6J0E5"/>
<protein>
    <submittedName>
        <fullName evidence="1">Uncharacterized protein</fullName>
    </submittedName>
</protein>
<dbReference type="Proteomes" id="UP000326289">
    <property type="component" value="Unassembled WGS sequence"/>
</dbReference>
<organism evidence="1 2">
    <name type="scientific">Aspergillus minisclerotigenes</name>
    <dbReference type="NCBI Taxonomy" id="656917"/>
    <lineage>
        <taxon>Eukaryota</taxon>
        <taxon>Fungi</taxon>
        <taxon>Dikarya</taxon>
        <taxon>Ascomycota</taxon>
        <taxon>Pezizomycotina</taxon>
        <taxon>Eurotiomycetes</taxon>
        <taxon>Eurotiomycetidae</taxon>
        <taxon>Eurotiales</taxon>
        <taxon>Aspergillaceae</taxon>
        <taxon>Aspergillus</taxon>
        <taxon>Aspergillus subgen. Circumdati</taxon>
    </lineage>
</organism>